<evidence type="ECO:0000313" key="2">
    <source>
        <dbReference type="EMBL" id="QBZ73330.1"/>
    </source>
</evidence>
<accession>A0A4D6E3U3</accession>
<sequence>MAIQANALPPSLVTELQEMQRRITALERKPKLGSVNERLPFGSFQSPSLEGTQGAEFTHALGVINSTGLNQPVLLLLIPFHLPQNGTGTAPLDVSVTVWLRDMITNGKTAEFTLDKTSDFASPNNGFTRNLVFSWRHPQPIGFDDGQNWKGFAIEYRVNKRVTVGSDSLTVGMGNPMLITGVPDGTYEEEADDGNPRIDGHLTPTDGGPVEW</sequence>
<evidence type="ECO:0000256" key="1">
    <source>
        <dbReference type="SAM" id="MobiDB-lite"/>
    </source>
</evidence>
<evidence type="ECO:0000313" key="3">
    <source>
        <dbReference type="Proteomes" id="UP000297158"/>
    </source>
</evidence>
<proteinExistence type="predicted"/>
<name>A0A4D6E3U3_9CAUD</name>
<protein>
    <submittedName>
        <fullName evidence="2">Minor tail protein</fullName>
    </submittedName>
</protein>
<feature type="region of interest" description="Disordered" evidence="1">
    <location>
        <begin position="185"/>
        <end position="212"/>
    </location>
</feature>
<reference evidence="2 3" key="1">
    <citation type="submission" date="2019-03" db="EMBL/GenBank/DDBJ databases">
        <authorList>
            <person name="Ludwig S."/>
            <person name="Saikali A."/>
            <person name="Addai K."/>
            <person name="Agarwal S."/>
            <person name="Ahmad I.M."/>
            <person name="Alumyar Y.S."/>
            <person name="An J."/>
            <person name="Antar T.E."/>
            <person name="Antony V."/>
            <person name="Arvin L.E."/>
            <person name="Atanasoff K.E."/>
            <person name="Ati R."/>
            <person name="Batista A."/>
            <person name="Bembuh M.L."/>
            <person name="Bhardvaj T.B."/>
            <person name="Brown C.J."/>
            <person name="Butt S.T."/>
            <person name="Cahn D."/>
            <person name="Canales I.-I."/>
            <person name="Carr K."/>
            <person name="Chen K.Z."/>
            <person name="Chen M."/>
            <person name="Chigurupati S."/>
            <person name="Chou C."/>
            <person name="Chung C.S."/>
            <person name="Cole S.T."/>
            <person name="Colson C.L."/>
            <person name="Dent D.M."/>
            <person name="Djiogo E.M."/>
            <person name="Domrachev B.M."/>
            <person name="Dwivedi J."/>
            <person name="Ehsani C."/>
            <person name="Essien U.A."/>
            <person name="Fakhar A."/>
            <person name="Flood S.H."/>
            <person name="Furletti G."/>
            <person name="Gebreegziabher M."/>
            <person name="Goralski S.M."/>
            <person name="Gruver-Williams A."/>
            <person name="Guldan M.L."/>
            <person name="Gurung S."/>
            <person name="Heo K."/>
            <person name="John R.A."/>
            <person name="Kabir L."/>
            <person name="Kaira H."/>
            <person name="Kane M.S."/>
            <person name="Karanja M."/>
            <person name="Karley A.N."/>
            <person name="Kelleher J."/>
            <person name="Khan A.M."/>
            <person name="Khan A."/>
            <person name="Kharel S."/>
            <person name="Kidane M."/>
            <person name="Konanur P."/>
            <person name="Kuo N.K."/>
            <person name="Kyaw G."/>
            <person name="Lahijan N."/>
            <person name="Lamm D.N."/>
            <person name="Lance S.V."/>
            <person name="Le C."/>
            <person name="Lee C.H."/>
            <person name="Leka D."/>
            <person name="Li C."/>
            <person name="Lim S.Y."/>
            <person name="Lo J."/>
            <person name="Mahaney V.M."/>
            <person name="Mangukiya A."/>
            <person name="Mani D."/>
            <person name="Mariano P."/>
            <person name="Markward M.L."/>
            <person name="Mbaekwe U."/>
            <person name="Mcgowan H."/>
            <person name="Mcnamara A."/>
            <person name="Mebrahtu S."/>
            <person name="Mohamed A."/>
            <person name="Mohamed M.E."/>
            <person name="Muntaka F."/>
            <person name="Naqvi T."/>
            <person name="Nengel A.M."/>
            <person name="Neupane S."/>
            <person name="Nguyen J."/>
            <person name="Nguyen J."/>
            <person name="Nwoji I.C."/>
            <person name="O'Brien T."/>
            <person name="Okusolubo T.A."/>
            <person name="Paek J."/>
            <person name="Pandithakoralag H."/>
            <person name="Parsa S."/>
            <person name="Perry C."/>
            <person name="Petrie C.R."/>
            <person name="Poteshman G.A."/>
            <person name="Quiros D."/>
            <person name="Rana S."/>
            <person name="Reister J."/>
            <person name="Reyes E."/>
            <person name="Riaz H.S."/>
            <person name="Roach T.L."/>
            <person name="Scalsky R."/>
            <person name="Schultz J.A."/>
            <person name="Scott C.F."/>
            <person name="Sekira M.D."/>
            <person name="Shee C.S."/>
            <person name="Shultz P."/>
            <person name="Siarez J.A."/>
            <person name="Simpson A.L."/>
            <person name="Singh S."/>
            <person name="Smith F.R."/>
            <person name="Smith S.A."/>
            <person name="Sobers S."/>
            <person name="Sobowale A.O."/>
            <person name="Somoza K.A."/>
            <person name="Song M."/>
            <person name="Spence R.N."/>
            <person name="Spruill R.A."/>
            <person name="Subedi A."/>
            <person name="Taj A.B."/>
            <person name="Thomas J."/>
            <person name="Todd J.C."/>
            <person name="Tran T."/>
            <person name="Varghese J."/>
            <person name="Vartanian E."/>
            <person name="Vega A."/>
            <person name="Vong A."/>
            <person name="Wachhaus L.E."/>
            <person name="Walter A.J."/>
            <person name="Wessel M.E."/>
            <person name="Azam A.M."/>
            <person name="Blocker D."/>
            <person name="Naeem N.-U.-A."/>
            <person name="Patel R."/>
            <person name="Shakarov P."/>
            <person name="Xie C.L."/>
            <person name="Zolnerowich N."/>
            <person name="Correa-Mendez M."/>
            <person name="Fabian M."/>
            <person name="Fishbein J."/>
            <person name="Harkles L."/>
            <person name="Reger N."/>
            <person name="Saleh S."/>
            <person name="Erill I."/>
            <person name="Caruso S.M."/>
            <person name="Garlena R.A."/>
            <person name="Russell D.A."/>
            <person name="Pope W.H."/>
            <person name="Jacobs-Sera D."/>
            <person name="Hatfull G.F."/>
        </authorList>
    </citation>
    <scope>NUCLEOTIDE SEQUENCE [LARGE SCALE GENOMIC DNA]</scope>
</reference>
<keyword evidence="3" id="KW-1185">Reference proteome</keyword>
<gene>
    <name evidence="2" type="primary">16</name>
    <name evidence="2" type="ORF">SEA_REMUSLOOPIN_16</name>
</gene>
<dbReference type="EMBL" id="MK686068">
    <property type="protein sequence ID" value="QBZ73330.1"/>
    <property type="molecule type" value="Genomic_DNA"/>
</dbReference>
<organism evidence="2 3">
    <name type="scientific">Streptomyces phage RemusLoopin</name>
    <dbReference type="NCBI Taxonomy" id="2562346"/>
    <lineage>
        <taxon>Viruses</taxon>
        <taxon>Duplodnaviria</taxon>
        <taxon>Heunggongvirae</taxon>
        <taxon>Uroviricota</taxon>
        <taxon>Caudoviricetes</taxon>
        <taxon>Colingsworthviridae</taxon>
        <taxon>Sebastisaurusvirus</taxon>
        <taxon>Sebastisaurusvirus remusloopin</taxon>
    </lineage>
</organism>
<dbReference type="Proteomes" id="UP000297158">
    <property type="component" value="Segment"/>
</dbReference>